<keyword evidence="1" id="KW-0472">Membrane</keyword>
<dbReference type="RefSeq" id="WP_160623982.1">
    <property type="nucleotide sequence ID" value="NZ_WUUQ01000001.1"/>
</dbReference>
<evidence type="ECO:0000313" key="2">
    <source>
        <dbReference type="EMBL" id="MXQ72487.1"/>
    </source>
</evidence>
<dbReference type="Pfam" id="PF06612">
    <property type="entry name" value="DUF1146"/>
    <property type="match status" value="1"/>
</dbReference>
<feature type="transmembrane region" description="Helical" evidence="1">
    <location>
        <begin position="42"/>
        <end position="64"/>
    </location>
</feature>
<evidence type="ECO:0000313" key="3">
    <source>
        <dbReference type="Proteomes" id="UP000434036"/>
    </source>
</evidence>
<sequence length="67" mass="7704">MLYNILSIAVYLLSFVASFYALSSVRFERFTDVRKPAKVQTLLLLLSMGLAYVVAQFLMSFVMWKAM</sequence>
<dbReference type="EMBL" id="WUUQ01000001">
    <property type="protein sequence ID" value="MXQ72487.1"/>
    <property type="molecule type" value="Genomic_DNA"/>
</dbReference>
<keyword evidence="3" id="KW-1185">Reference proteome</keyword>
<keyword evidence="1" id="KW-1133">Transmembrane helix</keyword>
<dbReference type="InterPro" id="IPR009526">
    <property type="entry name" value="DUF1146"/>
</dbReference>
<gene>
    <name evidence="2" type="ORF">GSF08_00835</name>
</gene>
<proteinExistence type="predicted"/>
<feature type="transmembrane region" description="Helical" evidence="1">
    <location>
        <begin position="6"/>
        <end position="22"/>
    </location>
</feature>
<reference evidence="2 3" key="2">
    <citation type="submission" date="2020-01" db="EMBL/GenBank/DDBJ databases">
        <title>Clostridiaceae sp. nov. isolated from the gut of human by culturomics.</title>
        <authorList>
            <person name="Chang Y."/>
        </authorList>
    </citation>
    <scope>NUCLEOTIDE SEQUENCE [LARGE SCALE GENOMIC DNA]</scope>
    <source>
        <strain evidence="2 3">DONG20-135</strain>
    </source>
</reference>
<name>A0A6N8U9H7_9FIRM</name>
<evidence type="ECO:0000256" key="1">
    <source>
        <dbReference type="SAM" id="Phobius"/>
    </source>
</evidence>
<dbReference type="AlphaFoldDB" id="A0A6N8U9H7"/>
<comment type="caution">
    <text evidence="2">The sequence shown here is derived from an EMBL/GenBank/DDBJ whole genome shotgun (WGS) entry which is preliminary data.</text>
</comment>
<dbReference type="Proteomes" id="UP000434036">
    <property type="component" value="Unassembled WGS sequence"/>
</dbReference>
<keyword evidence="1" id="KW-0812">Transmembrane</keyword>
<reference evidence="2 3" key="1">
    <citation type="submission" date="2019-12" db="EMBL/GenBank/DDBJ databases">
        <authorList>
            <person name="Yang R."/>
        </authorList>
    </citation>
    <scope>NUCLEOTIDE SEQUENCE [LARGE SCALE GENOMIC DNA]</scope>
    <source>
        <strain evidence="2 3">DONG20-135</strain>
    </source>
</reference>
<protein>
    <submittedName>
        <fullName evidence="2">DUF1146 domain-containing protein</fullName>
    </submittedName>
</protein>
<organism evidence="2 3">
    <name type="scientific">Copranaerobaculum intestinale</name>
    <dbReference type="NCBI Taxonomy" id="2692629"/>
    <lineage>
        <taxon>Bacteria</taxon>
        <taxon>Bacillati</taxon>
        <taxon>Bacillota</taxon>
        <taxon>Erysipelotrichia</taxon>
        <taxon>Erysipelotrichales</taxon>
        <taxon>Erysipelotrichaceae</taxon>
        <taxon>Copranaerobaculum</taxon>
    </lineage>
</organism>
<accession>A0A6N8U9H7</accession>